<keyword evidence="1" id="KW-0175">Coiled coil</keyword>
<feature type="non-terminal residue" evidence="2">
    <location>
        <position position="1"/>
    </location>
</feature>
<feature type="coiled-coil region" evidence="1">
    <location>
        <begin position="241"/>
        <end position="275"/>
    </location>
</feature>
<accession>A0A146K051</accession>
<feature type="coiled-coil region" evidence="1">
    <location>
        <begin position="11"/>
        <end position="153"/>
    </location>
</feature>
<organism evidence="2">
    <name type="scientific">Trepomonas sp. PC1</name>
    <dbReference type="NCBI Taxonomy" id="1076344"/>
    <lineage>
        <taxon>Eukaryota</taxon>
        <taxon>Metamonada</taxon>
        <taxon>Diplomonadida</taxon>
        <taxon>Hexamitidae</taxon>
        <taxon>Hexamitinae</taxon>
        <taxon>Trepomonas</taxon>
    </lineage>
</organism>
<gene>
    <name evidence="2" type="ORF">TPC1_31389</name>
</gene>
<protein>
    <submittedName>
        <fullName evidence="2">Uncharacterized protein</fullName>
    </submittedName>
</protein>
<dbReference type="EMBL" id="GDID01007490">
    <property type="protein sequence ID" value="JAP89116.1"/>
    <property type="molecule type" value="Transcribed_RNA"/>
</dbReference>
<name>A0A146K051_9EUKA</name>
<sequence>QKEQIIMSQIISEQDEQINRLKQQLGELKVELTGQKNLFFADCEESQMQINILNDQNKKIAEENNRLQLEIGSISNKLELSQKDSKIKLDELQLEYQNQLDNLKQQITSITSQNEATQCILQSKHKICIEELEADHQRELQTQKDQYQTLLKQEMESNQTIIAQIKQQYHQQQQNLLFQQETGKQTYENEIQMLKIQLQLKSDQFQTLEVRSSNQQSELKSQLTQIKNSHQTETANYQNTIHLLQKENQDLQLINQQLNLLTKELQKELLQQKDKIVFQVQQINDYKAALQNQKLFMQNQFEYSAYLKKMQQSSQVMDELADEAVQSSLISENLIKRVQKALEEHSFDGLKEAVEVYQGMIRRETE</sequence>
<reference evidence="2" key="1">
    <citation type="submission" date="2015-07" db="EMBL/GenBank/DDBJ databases">
        <title>Adaptation to a free-living lifestyle via gene acquisitions in the diplomonad Trepomonas sp. PC1.</title>
        <authorList>
            <person name="Xu F."/>
            <person name="Jerlstrom-Hultqvist J."/>
            <person name="Kolisko M."/>
            <person name="Simpson A.G.B."/>
            <person name="Roger A.J."/>
            <person name="Svard S.G."/>
            <person name="Andersson J.O."/>
        </authorList>
    </citation>
    <scope>NUCLEOTIDE SEQUENCE</scope>
    <source>
        <strain evidence="2">PC1</strain>
    </source>
</reference>
<dbReference type="AlphaFoldDB" id="A0A146K051"/>
<evidence type="ECO:0000256" key="1">
    <source>
        <dbReference type="SAM" id="Coils"/>
    </source>
</evidence>
<evidence type="ECO:0000313" key="2">
    <source>
        <dbReference type="EMBL" id="JAP89116.1"/>
    </source>
</evidence>
<proteinExistence type="predicted"/>